<proteinExistence type="predicted"/>
<keyword evidence="2" id="KW-1185">Reference proteome</keyword>
<evidence type="ECO:0000313" key="1">
    <source>
        <dbReference type="EMBL" id="MPV86179.1"/>
    </source>
</evidence>
<sequence length="110" mass="12116">MPHHPSDNPSATYTTLVSITQPDSPEQIKEWLDIALVSAAHDISTAIYISTQNATALQANPKPDIEQTWNMIGEFKVPIFSESCITLFSCHSQSASLDTLTSLAKHHFSF</sequence>
<dbReference type="AlphaFoldDB" id="A0A6N7EXR7"/>
<name>A0A6N7EXR7_9GAMM</name>
<dbReference type="InParanoid" id="A0A6N7EXR7"/>
<organism evidence="1 2">
    <name type="scientific">Ostreibacterium oceani</name>
    <dbReference type="NCBI Taxonomy" id="2654998"/>
    <lineage>
        <taxon>Bacteria</taxon>
        <taxon>Pseudomonadati</taxon>
        <taxon>Pseudomonadota</taxon>
        <taxon>Gammaproteobacteria</taxon>
        <taxon>Cardiobacteriales</taxon>
        <taxon>Ostreibacteriaceae</taxon>
        <taxon>Ostreibacterium</taxon>
    </lineage>
</organism>
<gene>
    <name evidence="1" type="ORF">GCU85_05475</name>
</gene>
<comment type="caution">
    <text evidence="1">The sequence shown here is derived from an EMBL/GenBank/DDBJ whole genome shotgun (WGS) entry which is preliminary data.</text>
</comment>
<dbReference type="RefSeq" id="WP_152810164.1">
    <property type="nucleotide sequence ID" value="NZ_WHNW01000004.1"/>
</dbReference>
<protein>
    <submittedName>
        <fullName evidence="1">Uncharacterized protein</fullName>
    </submittedName>
</protein>
<dbReference type="Proteomes" id="UP000471298">
    <property type="component" value="Unassembled WGS sequence"/>
</dbReference>
<dbReference type="EMBL" id="WHNW01000004">
    <property type="protein sequence ID" value="MPV86179.1"/>
    <property type="molecule type" value="Genomic_DNA"/>
</dbReference>
<accession>A0A6N7EXR7</accession>
<evidence type="ECO:0000313" key="2">
    <source>
        <dbReference type="Proteomes" id="UP000471298"/>
    </source>
</evidence>
<reference evidence="1 2" key="1">
    <citation type="submission" date="2019-10" db="EMBL/GenBank/DDBJ databases">
        <title>Cardiobacteriales fam. a chemoheterotrophic member of the order Cardiobacteriales, and proposal of Cardiobacteriales fam. nov.</title>
        <authorList>
            <person name="Wang C."/>
        </authorList>
    </citation>
    <scope>NUCLEOTIDE SEQUENCE [LARGE SCALE GENOMIC DNA]</scope>
    <source>
        <strain evidence="1 2">ML27</strain>
    </source>
</reference>